<proteinExistence type="inferred from homology"/>
<dbReference type="PANTHER" id="PTHR24384:SF189">
    <property type="entry name" value="C2H2-TYPE DOMAIN-CONTAINING PROTEIN-RELATED"/>
    <property type="match status" value="1"/>
</dbReference>
<feature type="domain" description="C2H2-type" evidence="14">
    <location>
        <begin position="518"/>
        <end position="545"/>
    </location>
</feature>
<keyword evidence="8" id="KW-0805">Transcription regulation</keyword>
<dbReference type="FunFam" id="3.30.160.60:FF:000060">
    <property type="entry name" value="zinc finger protein 436"/>
    <property type="match status" value="1"/>
</dbReference>
<dbReference type="FunFam" id="3.30.160.60:FF:000557">
    <property type="entry name" value="zinc finger and SCAN domain-containing protein 29"/>
    <property type="match status" value="1"/>
</dbReference>
<comment type="similarity">
    <text evidence="3">Belongs to the krueppel C2H2-type zinc-finger protein family.</text>
</comment>
<keyword evidence="4" id="KW-0479">Metal-binding</keyword>
<evidence type="ECO:0000256" key="5">
    <source>
        <dbReference type="ARBA" id="ARBA00022737"/>
    </source>
</evidence>
<feature type="domain" description="C2H2-type" evidence="14">
    <location>
        <begin position="841"/>
        <end position="868"/>
    </location>
</feature>
<evidence type="ECO:0000313" key="16">
    <source>
        <dbReference type="Proteomes" id="UP000694397"/>
    </source>
</evidence>
<dbReference type="AlphaFoldDB" id="A0A8D0CLE3"/>
<feature type="domain" description="C2H2-type" evidence="14">
    <location>
        <begin position="423"/>
        <end position="450"/>
    </location>
</feature>
<dbReference type="Proteomes" id="UP000694397">
    <property type="component" value="Chromosome 18"/>
</dbReference>
<feature type="compositionally biased region" description="Polar residues" evidence="13">
    <location>
        <begin position="279"/>
        <end position="288"/>
    </location>
</feature>
<evidence type="ECO:0000256" key="2">
    <source>
        <dbReference type="ARBA" id="ARBA00004123"/>
    </source>
</evidence>
<evidence type="ECO:0000259" key="14">
    <source>
        <dbReference type="PROSITE" id="PS50157"/>
    </source>
</evidence>
<protein>
    <recommendedName>
        <fullName evidence="14">C2H2-type domain-containing protein</fullName>
    </recommendedName>
</protein>
<feature type="domain" description="C2H2-type" evidence="14">
    <location>
        <begin position="685"/>
        <end position="712"/>
    </location>
</feature>
<comment type="function">
    <text evidence="1">May be involved in transcriptional regulation.</text>
</comment>
<feature type="domain" description="C2H2-type" evidence="14">
    <location>
        <begin position="813"/>
        <end position="840"/>
    </location>
</feature>
<evidence type="ECO:0000256" key="8">
    <source>
        <dbReference type="ARBA" id="ARBA00023015"/>
    </source>
</evidence>
<dbReference type="Pfam" id="PF00096">
    <property type="entry name" value="zf-C2H2"/>
    <property type="match status" value="6"/>
</dbReference>
<evidence type="ECO:0000256" key="4">
    <source>
        <dbReference type="ARBA" id="ARBA00022723"/>
    </source>
</evidence>
<evidence type="ECO:0000256" key="11">
    <source>
        <dbReference type="ARBA" id="ARBA00023242"/>
    </source>
</evidence>
<dbReference type="GO" id="GO:0000981">
    <property type="term" value="F:DNA-binding transcription factor activity, RNA polymerase II-specific"/>
    <property type="evidence" value="ECO:0007669"/>
    <property type="project" value="TreeGrafter"/>
</dbReference>
<dbReference type="GO" id="GO:0000978">
    <property type="term" value="F:RNA polymerase II cis-regulatory region sequence-specific DNA binding"/>
    <property type="evidence" value="ECO:0007669"/>
    <property type="project" value="TreeGrafter"/>
</dbReference>
<feature type="domain" description="C2H2-type" evidence="14">
    <location>
        <begin position="729"/>
        <end position="756"/>
    </location>
</feature>
<keyword evidence="9" id="KW-0238">DNA-binding</keyword>
<keyword evidence="7" id="KW-0862">Zinc</keyword>
<evidence type="ECO:0000256" key="6">
    <source>
        <dbReference type="ARBA" id="ARBA00022771"/>
    </source>
</evidence>
<feature type="domain" description="C2H2-type" evidence="14">
    <location>
        <begin position="477"/>
        <end position="504"/>
    </location>
</feature>
<gene>
    <name evidence="15" type="primary">si:dkeyp-84f3.9</name>
</gene>
<keyword evidence="10" id="KW-0804">Transcription</keyword>
<feature type="domain" description="C2H2-type" evidence="14">
    <location>
        <begin position="360"/>
        <end position="387"/>
    </location>
</feature>
<feature type="compositionally biased region" description="Basic and acidic residues" evidence="13">
    <location>
        <begin position="241"/>
        <end position="250"/>
    </location>
</feature>
<organism evidence="15 16">
    <name type="scientific">Scleropages formosus</name>
    <name type="common">Asian bonytongue</name>
    <name type="synonym">Osteoglossum formosum</name>
    <dbReference type="NCBI Taxonomy" id="113540"/>
    <lineage>
        <taxon>Eukaryota</taxon>
        <taxon>Metazoa</taxon>
        <taxon>Chordata</taxon>
        <taxon>Craniata</taxon>
        <taxon>Vertebrata</taxon>
        <taxon>Euteleostomi</taxon>
        <taxon>Actinopterygii</taxon>
        <taxon>Neopterygii</taxon>
        <taxon>Teleostei</taxon>
        <taxon>Osteoglossocephala</taxon>
        <taxon>Osteoglossomorpha</taxon>
        <taxon>Osteoglossiformes</taxon>
        <taxon>Osteoglossidae</taxon>
        <taxon>Scleropages</taxon>
    </lineage>
</organism>
<reference evidence="15 16" key="1">
    <citation type="submission" date="2019-04" db="EMBL/GenBank/DDBJ databases">
        <authorList>
            <consortium name="Wellcome Sanger Institute Data Sharing"/>
        </authorList>
    </citation>
    <scope>NUCLEOTIDE SEQUENCE [LARGE SCALE GENOMIC DNA]</scope>
</reference>
<evidence type="ECO:0000256" key="12">
    <source>
        <dbReference type="PROSITE-ProRule" id="PRU00042"/>
    </source>
</evidence>
<feature type="region of interest" description="Disordered" evidence="13">
    <location>
        <begin position="1"/>
        <end position="35"/>
    </location>
</feature>
<dbReference type="FunFam" id="3.30.160.60:FF:000446">
    <property type="entry name" value="Zinc finger protein"/>
    <property type="match status" value="2"/>
</dbReference>
<dbReference type="SUPFAM" id="SSF57667">
    <property type="entry name" value="beta-beta-alpha zinc fingers"/>
    <property type="match status" value="9"/>
</dbReference>
<feature type="domain" description="C2H2-type" evidence="14">
    <location>
        <begin position="332"/>
        <end position="359"/>
    </location>
</feature>
<dbReference type="InterPro" id="IPR013087">
    <property type="entry name" value="Znf_C2H2_type"/>
</dbReference>
<accession>A0A8D0CLE3</accession>
<keyword evidence="11" id="KW-0539">Nucleus</keyword>
<name>A0A8D0CLE3_SCLFO</name>
<comment type="subcellular location">
    <subcellularLocation>
        <location evidence="2">Nucleus</location>
    </subcellularLocation>
</comment>
<feature type="domain" description="C2H2-type" evidence="14">
    <location>
        <begin position="304"/>
        <end position="331"/>
    </location>
</feature>
<feature type="region of interest" description="Disordered" evidence="13">
    <location>
        <begin position="229"/>
        <end position="256"/>
    </location>
</feature>
<reference evidence="15" key="3">
    <citation type="submission" date="2025-09" db="UniProtKB">
        <authorList>
            <consortium name="Ensembl"/>
        </authorList>
    </citation>
    <scope>IDENTIFICATION</scope>
</reference>
<dbReference type="GO" id="GO:0008270">
    <property type="term" value="F:zinc ion binding"/>
    <property type="evidence" value="ECO:0007669"/>
    <property type="project" value="UniProtKB-KW"/>
</dbReference>
<evidence type="ECO:0000313" key="15">
    <source>
        <dbReference type="Ensembl" id="ENSSFOP00015075118.1"/>
    </source>
</evidence>
<dbReference type="Gene3D" id="3.30.160.60">
    <property type="entry name" value="Classic Zinc Finger"/>
    <property type="match status" value="11"/>
</dbReference>
<reference evidence="15" key="2">
    <citation type="submission" date="2025-08" db="UniProtKB">
        <authorList>
            <consortium name="Ensembl"/>
        </authorList>
    </citation>
    <scope>IDENTIFICATION</scope>
</reference>
<keyword evidence="6 12" id="KW-0863">Zinc-finger</keyword>
<dbReference type="InterPro" id="IPR050752">
    <property type="entry name" value="C2H2-ZF_domain"/>
</dbReference>
<dbReference type="GeneTree" id="ENSGT01150000286958"/>
<feature type="region of interest" description="Disordered" evidence="13">
    <location>
        <begin position="572"/>
        <end position="647"/>
    </location>
</feature>
<evidence type="ECO:0000256" key="13">
    <source>
        <dbReference type="SAM" id="MobiDB-lite"/>
    </source>
</evidence>
<feature type="domain" description="C2H2-type" evidence="14">
    <location>
        <begin position="654"/>
        <end position="681"/>
    </location>
</feature>
<keyword evidence="16" id="KW-1185">Reference proteome</keyword>
<feature type="domain" description="C2H2-type" evidence="14">
    <location>
        <begin position="757"/>
        <end position="784"/>
    </location>
</feature>
<feature type="compositionally biased region" description="Polar residues" evidence="13">
    <location>
        <begin position="573"/>
        <end position="603"/>
    </location>
</feature>
<evidence type="ECO:0000256" key="1">
    <source>
        <dbReference type="ARBA" id="ARBA00003767"/>
    </source>
</evidence>
<evidence type="ECO:0000256" key="7">
    <source>
        <dbReference type="ARBA" id="ARBA00022833"/>
    </source>
</evidence>
<feature type="domain" description="C2H2-type" evidence="14">
    <location>
        <begin position="108"/>
        <end position="135"/>
    </location>
</feature>
<dbReference type="PROSITE" id="PS50157">
    <property type="entry name" value="ZINC_FINGER_C2H2_2"/>
    <property type="match status" value="14"/>
</dbReference>
<evidence type="ECO:0000256" key="10">
    <source>
        <dbReference type="ARBA" id="ARBA00023163"/>
    </source>
</evidence>
<feature type="domain" description="C2H2-type" evidence="14">
    <location>
        <begin position="785"/>
        <end position="812"/>
    </location>
</feature>
<dbReference type="GO" id="GO:0005634">
    <property type="term" value="C:nucleus"/>
    <property type="evidence" value="ECO:0007669"/>
    <property type="project" value="UniProtKB-SubCell"/>
</dbReference>
<evidence type="ECO:0000256" key="3">
    <source>
        <dbReference type="ARBA" id="ARBA00006991"/>
    </source>
</evidence>
<evidence type="ECO:0000256" key="9">
    <source>
        <dbReference type="ARBA" id="ARBA00023125"/>
    </source>
</evidence>
<feature type="region of interest" description="Disordered" evidence="13">
    <location>
        <begin position="271"/>
        <end position="299"/>
    </location>
</feature>
<dbReference type="PANTHER" id="PTHR24384">
    <property type="entry name" value="FINGER PUTATIVE TRANSCRIPTION FACTOR FAMILY-RELATED"/>
    <property type="match status" value="1"/>
</dbReference>
<dbReference type="Ensembl" id="ENSSFOT00015052826.1">
    <property type="protein sequence ID" value="ENSSFOP00015075118.1"/>
    <property type="gene ID" value="ENSSFOG00015028811.1"/>
</dbReference>
<dbReference type="PROSITE" id="PS00028">
    <property type="entry name" value="ZINC_FINGER_C2H2_1"/>
    <property type="match status" value="13"/>
</dbReference>
<dbReference type="FunFam" id="3.30.160.60:FF:001498">
    <property type="entry name" value="Zinc finger protein 404"/>
    <property type="match status" value="1"/>
</dbReference>
<sequence>MERLPPAQTSWKPNKEHVVPKTVAPEASTEAPAPLGSSVRHLRRLLTKSANKTKAAAKNTLGVLSSNKPSTQAVGNTVNLNDTFLPVVALETRQKLLGVSKDGQEGRHQCGFCRRIFQHVDNLILHHAVHKKEKIFGCRGCKQLLITKAAIPLHHACPPDISRKHAFSEGFVLPSSLGNLVNSSQKSTLEHSSVRGPFFCHLCKHGFTRLYGLKKHKCQFFSHARSSHQKSKVNVNSSSKKMVENQESRIHKNVAVSTEAPGLVKVEQFEGGNEDSGMRSENQATSSKPRGPGRPPRCQEKKPIECSYCGRTFHHISSYIIHRRIHTGEKPYSCQDCGKTFAQRSNLNTHRKVHRQPEQLQCPYCSSRFSERDRLLEHCRVHNHDSNLSSLSGRLRNERLNVEVHTKSSTDGCSVAPKDGKPHECEVCGKGFRFISMLKIHLRVHSGEKPYSCKVCGKAFSQNLERHLFINHRVQSYHCSFCSLSFFDSSELQLHLKTHANANFPLTSLSSQPLLLPYQCGGCDASFKTLNLLFRHQLCHSSRSTMTWQSGQIVGQVSNAFHPQKVPQHYRHNTSTGLPFFQPESSSANISQNKNKSSVSSEVTPGKAQESVLSVEGGPLSPQELGTGLSKELEGRESGGTRGEMQVKQRKSRLVCRECGKRFTRRETFNLHRHFHTHQDELASLTCKDCGLTFQHRSSLIKHRSEHKEKALLAGLEEKRPHGREGRSLQCEHCAETFPTLGKLRCHPCRRAPEKPYRCPLCRREFQYRVSVNTHMQTHSLDTPFRCLECNKGFPCGLTLRIHQRSHAALKPFECPDCGMVFRHRSVMEDHRRKHAEERTHHCNLCGKRFKYSSLLQQHQFLHTGQKPFRCPDCGKTFAFAQNMRVLSIKSLLSIALSDVQD</sequence>
<dbReference type="SMART" id="SM00355">
    <property type="entry name" value="ZnF_C2H2"/>
    <property type="match status" value="15"/>
</dbReference>
<dbReference type="InterPro" id="IPR036236">
    <property type="entry name" value="Znf_C2H2_sf"/>
</dbReference>
<keyword evidence="5" id="KW-0677">Repeat</keyword>